<reference evidence="7" key="1">
    <citation type="submission" date="2021-01" db="EMBL/GenBank/DDBJ databases">
        <authorList>
            <person name="Corre E."/>
            <person name="Pelletier E."/>
            <person name="Niang G."/>
            <person name="Scheremetjew M."/>
            <person name="Finn R."/>
            <person name="Kale V."/>
            <person name="Holt S."/>
            <person name="Cochrane G."/>
            <person name="Meng A."/>
            <person name="Brown T."/>
            <person name="Cohen L."/>
        </authorList>
    </citation>
    <scope>NUCLEOTIDE SEQUENCE</scope>
    <source>
        <strain evidence="7">RCC1537</strain>
    </source>
</reference>
<evidence type="ECO:0000259" key="6">
    <source>
        <dbReference type="PROSITE" id="PS50072"/>
    </source>
</evidence>
<dbReference type="GO" id="GO:0003755">
    <property type="term" value="F:peptidyl-prolyl cis-trans isomerase activity"/>
    <property type="evidence" value="ECO:0007669"/>
    <property type="project" value="UniProtKB-UniRule"/>
</dbReference>
<reference evidence="8" key="2">
    <citation type="submission" date="2021-05" db="EMBL/GenBank/DDBJ databases">
        <title>The genome of the haptophyte Pavlova lutheri (Diacronema luteri, Pavlovales) - a model for lipid biosynthesis in eukaryotic algae.</title>
        <authorList>
            <person name="Hulatt C.J."/>
            <person name="Posewitz M.C."/>
        </authorList>
    </citation>
    <scope>NUCLEOTIDE SEQUENCE</scope>
    <source>
        <strain evidence="8">NIVA-4/92</strain>
    </source>
</reference>
<evidence type="ECO:0000313" key="7">
    <source>
        <dbReference type="EMBL" id="CAD8267263.1"/>
    </source>
</evidence>
<dbReference type="PANTHER" id="PTHR45625">
    <property type="entry name" value="PEPTIDYL-PROLYL CIS-TRANS ISOMERASE-RELATED"/>
    <property type="match status" value="1"/>
</dbReference>
<dbReference type="PROSITE" id="PS50072">
    <property type="entry name" value="CSA_PPIASE_2"/>
    <property type="match status" value="1"/>
</dbReference>
<evidence type="ECO:0000256" key="4">
    <source>
        <dbReference type="ARBA" id="ARBA00038286"/>
    </source>
</evidence>
<sequence length="176" mass="19166">MAVVLHTSLGDLKLELMCDTAPRASYNFLALAASGYYDNTLFHRNIKGFMVQGGDPTGTGKGGQSIWGGKFADEFHPENKHNKRGIVSMANSGVSTNASQFFITYGKHAHLDGAYTVFARVIDGMDTLDAMERTPVDEKHRPKSSITLERVTIHANPIADQNIVYPTATGPPEHMA</sequence>
<dbReference type="PIRSF" id="PIRSF001467">
    <property type="entry name" value="Peptidylpro_ismrse"/>
    <property type="match status" value="1"/>
</dbReference>
<accession>A0A7R9UJD6</accession>
<feature type="domain" description="PPIase cyclophilin-type" evidence="6">
    <location>
        <begin position="1"/>
        <end position="153"/>
    </location>
</feature>
<dbReference type="Proteomes" id="UP000751190">
    <property type="component" value="Unassembled WGS sequence"/>
</dbReference>
<dbReference type="InterPro" id="IPR002130">
    <property type="entry name" value="Cyclophilin-type_PPIase_dom"/>
</dbReference>
<dbReference type="Pfam" id="PF00160">
    <property type="entry name" value="Pro_isomerase"/>
    <property type="match status" value="1"/>
</dbReference>
<organism evidence="7">
    <name type="scientific">Diacronema lutheri</name>
    <name type="common">Unicellular marine alga</name>
    <name type="synonym">Monochrysis lutheri</name>
    <dbReference type="NCBI Taxonomy" id="2081491"/>
    <lineage>
        <taxon>Eukaryota</taxon>
        <taxon>Haptista</taxon>
        <taxon>Haptophyta</taxon>
        <taxon>Pavlovophyceae</taxon>
        <taxon>Pavlovales</taxon>
        <taxon>Pavlovaceae</taxon>
        <taxon>Diacronema</taxon>
    </lineage>
</organism>
<gene>
    <name evidence="8" type="ORF">KFE25_010356</name>
    <name evidence="7" type="ORF">PLUT1463_LOCUS1577</name>
</gene>
<keyword evidence="9" id="KW-1185">Reference proteome</keyword>
<comment type="similarity">
    <text evidence="4">Belongs to the cyclophilin-type PPIase family. PPIL3 subfamily.</text>
</comment>
<evidence type="ECO:0000313" key="8">
    <source>
        <dbReference type="EMBL" id="KAG8462531.1"/>
    </source>
</evidence>
<protein>
    <recommendedName>
        <fullName evidence="5">Peptidyl-prolyl cis-trans isomerase</fullName>
        <shortName evidence="5">PPIase</shortName>
        <ecNumber evidence="5">5.2.1.8</ecNumber>
    </recommendedName>
</protein>
<dbReference type="AlphaFoldDB" id="A0A7R9UJD6"/>
<dbReference type="CDD" id="cd01928">
    <property type="entry name" value="Cyclophilin_PPIL3_like"/>
    <property type="match status" value="1"/>
</dbReference>
<dbReference type="OMA" id="VPFHRVM"/>
<evidence type="ECO:0000256" key="1">
    <source>
        <dbReference type="ARBA" id="ARBA00000971"/>
    </source>
</evidence>
<dbReference type="SUPFAM" id="SSF50891">
    <property type="entry name" value="Cyclophilin-like"/>
    <property type="match status" value="1"/>
</dbReference>
<evidence type="ECO:0000256" key="2">
    <source>
        <dbReference type="ARBA" id="ARBA00023110"/>
    </source>
</evidence>
<dbReference type="InterPro" id="IPR029000">
    <property type="entry name" value="Cyclophilin-like_dom_sf"/>
</dbReference>
<dbReference type="PROSITE" id="PS00170">
    <property type="entry name" value="CSA_PPIASE_1"/>
    <property type="match status" value="1"/>
</dbReference>
<dbReference type="EC" id="5.2.1.8" evidence="5"/>
<evidence type="ECO:0000256" key="5">
    <source>
        <dbReference type="RuleBase" id="RU363019"/>
    </source>
</evidence>
<keyword evidence="2 5" id="KW-0697">Rotamase</keyword>
<dbReference type="OrthoDB" id="271386at2759"/>
<dbReference type="GO" id="GO:0071013">
    <property type="term" value="C:catalytic step 2 spliceosome"/>
    <property type="evidence" value="ECO:0007669"/>
    <property type="project" value="TreeGrafter"/>
</dbReference>
<comment type="function">
    <text evidence="5">PPIases accelerate the folding of proteins. It catalyzes the cis-trans isomerization of proline imidic peptide bonds in oligopeptides.</text>
</comment>
<evidence type="ECO:0000313" key="9">
    <source>
        <dbReference type="Proteomes" id="UP000751190"/>
    </source>
</evidence>
<dbReference type="GO" id="GO:0006457">
    <property type="term" value="P:protein folding"/>
    <property type="evidence" value="ECO:0007669"/>
    <property type="project" value="InterPro"/>
</dbReference>
<dbReference type="InterPro" id="IPR024936">
    <property type="entry name" value="Cyclophilin-type_PPIase"/>
</dbReference>
<dbReference type="InterPro" id="IPR020892">
    <property type="entry name" value="Cyclophilin-type_PPIase_CS"/>
</dbReference>
<dbReference type="EMBL" id="HBEB01002382">
    <property type="protein sequence ID" value="CAD8267263.1"/>
    <property type="molecule type" value="Transcribed_RNA"/>
</dbReference>
<keyword evidence="3 5" id="KW-0413">Isomerase</keyword>
<comment type="catalytic activity">
    <reaction evidence="1 5">
        <text>[protein]-peptidylproline (omega=180) = [protein]-peptidylproline (omega=0)</text>
        <dbReference type="Rhea" id="RHEA:16237"/>
        <dbReference type="Rhea" id="RHEA-COMP:10747"/>
        <dbReference type="Rhea" id="RHEA-COMP:10748"/>
        <dbReference type="ChEBI" id="CHEBI:83833"/>
        <dbReference type="ChEBI" id="CHEBI:83834"/>
        <dbReference type="EC" id="5.2.1.8"/>
    </reaction>
</comment>
<proteinExistence type="inferred from homology"/>
<dbReference type="PANTHER" id="PTHR45625:SF2">
    <property type="entry name" value="PEPTIDYL-PROLYL CIS-TRANS ISOMERASE-LIKE 3"/>
    <property type="match status" value="1"/>
</dbReference>
<name>A0A7R9UJD6_DIALT</name>
<dbReference type="Gene3D" id="2.40.100.10">
    <property type="entry name" value="Cyclophilin-like"/>
    <property type="match status" value="1"/>
</dbReference>
<dbReference type="InterPro" id="IPR044666">
    <property type="entry name" value="Cyclophilin_A-like"/>
</dbReference>
<dbReference type="FunFam" id="2.40.100.10:FF:000012">
    <property type="entry name" value="Peptidyl-prolyl cis-trans isomerase"/>
    <property type="match status" value="1"/>
</dbReference>
<evidence type="ECO:0000256" key="3">
    <source>
        <dbReference type="ARBA" id="ARBA00023235"/>
    </source>
</evidence>
<dbReference type="EMBL" id="JAGTXO010000020">
    <property type="protein sequence ID" value="KAG8462531.1"/>
    <property type="molecule type" value="Genomic_DNA"/>
</dbReference>
<dbReference type="PRINTS" id="PR00153">
    <property type="entry name" value="CSAPPISMRASE"/>
</dbReference>